<name>A0A1B8HJR8_9GAMM</name>
<dbReference type="EMBL" id="LZEX01000011">
    <property type="protein sequence ID" value="OBU09348.1"/>
    <property type="molecule type" value="Genomic_DNA"/>
</dbReference>
<dbReference type="Proteomes" id="UP000092247">
    <property type="component" value="Unassembled WGS sequence"/>
</dbReference>
<accession>A0A1B8HJR8</accession>
<protein>
    <submittedName>
        <fullName evidence="2">Uncharacterized protein</fullName>
    </submittedName>
</protein>
<organism evidence="2 3">
    <name type="scientific">Morganella psychrotolerans</name>
    <dbReference type="NCBI Taxonomy" id="368603"/>
    <lineage>
        <taxon>Bacteria</taxon>
        <taxon>Pseudomonadati</taxon>
        <taxon>Pseudomonadota</taxon>
        <taxon>Gammaproteobacteria</taxon>
        <taxon>Enterobacterales</taxon>
        <taxon>Morganellaceae</taxon>
        <taxon>Morganella</taxon>
    </lineage>
</organism>
<comment type="caution">
    <text evidence="2">The sequence shown here is derived from an EMBL/GenBank/DDBJ whole genome shotgun (WGS) entry which is preliminary data.</text>
</comment>
<feature type="region of interest" description="Disordered" evidence="1">
    <location>
        <begin position="1"/>
        <end position="22"/>
    </location>
</feature>
<dbReference type="RefSeq" id="WP_067422914.1">
    <property type="nucleotide sequence ID" value="NZ_CBCPID010000021.1"/>
</dbReference>
<evidence type="ECO:0000313" key="3">
    <source>
        <dbReference type="Proteomes" id="UP000092247"/>
    </source>
</evidence>
<reference evidence="2 3" key="1">
    <citation type="submission" date="2016-06" db="EMBL/GenBank/DDBJ databases">
        <authorList>
            <person name="Kjaerup R.B."/>
            <person name="Dalgaard T.S."/>
            <person name="Juul-Madsen H.R."/>
        </authorList>
    </citation>
    <scope>NUCLEOTIDE SEQUENCE [LARGE SCALE GENOMIC DNA]</scope>
    <source>
        <strain evidence="2 3">GCSL-Mp3</strain>
    </source>
</reference>
<proteinExistence type="predicted"/>
<gene>
    <name evidence="2" type="ORF">AYY17_19075</name>
</gene>
<sequence length="92" mass="10491">MIISTIGNRAARAKAQQPEKAQKRLNNHRILAHRPEISTVLSDVSHSEYHEKPPDFIAWFPDILYDPPPLVIKIPATIYHQHDVWCPATMTG</sequence>
<evidence type="ECO:0000256" key="1">
    <source>
        <dbReference type="SAM" id="MobiDB-lite"/>
    </source>
</evidence>
<evidence type="ECO:0000313" key="2">
    <source>
        <dbReference type="EMBL" id="OBU09348.1"/>
    </source>
</evidence>
<dbReference type="AlphaFoldDB" id="A0A1B8HJR8"/>